<accession>A0A7S4KM03</accession>
<dbReference type="SUPFAM" id="SSF56300">
    <property type="entry name" value="Metallo-dependent phosphatases"/>
    <property type="match status" value="1"/>
</dbReference>
<dbReference type="InterPro" id="IPR029052">
    <property type="entry name" value="Metallo-depent_PP-like"/>
</dbReference>
<dbReference type="GO" id="GO:0008663">
    <property type="term" value="F:2',3'-cyclic-nucleotide 2'-phosphodiesterase activity"/>
    <property type="evidence" value="ECO:0007669"/>
    <property type="project" value="TreeGrafter"/>
</dbReference>
<name>A0A7S4KM03_9EUKA</name>
<evidence type="ECO:0008006" key="2">
    <source>
        <dbReference type="Google" id="ProtNLM"/>
    </source>
</evidence>
<gene>
    <name evidence="1" type="ORF">NAES01612_LOCUS8376</name>
</gene>
<dbReference type="AlphaFoldDB" id="A0A7S4KM03"/>
<protein>
    <recommendedName>
        <fullName evidence="2">Calcineurin-like phosphoesterase domain-containing protein</fullName>
    </recommendedName>
</protein>
<dbReference type="PANTHER" id="PTHR16509:SF8">
    <property type="entry name" value="MANGANESE-DEPENDENT ADP-RIBOSE_CDP-ALCOHOL DIPHOSPHATASE"/>
    <property type="match status" value="1"/>
</dbReference>
<dbReference type="GO" id="GO:0047734">
    <property type="term" value="F:CDP-glycerol diphosphatase activity"/>
    <property type="evidence" value="ECO:0007669"/>
    <property type="project" value="TreeGrafter"/>
</dbReference>
<organism evidence="1">
    <name type="scientific">Paramoeba aestuarina</name>
    <dbReference type="NCBI Taxonomy" id="180227"/>
    <lineage>
        <taxon>Eukaryota</taxon>
        <taxon>Amoebozoa</taxon>
        <taxon>Discosea</taxon>
        <taxon>Flabellinia</taxon>
        <taxon>Dactylopodida</taxon>
        <taxon>Paramoebidae</taxon>
        <taxon>Paramoeba</taxon>
    </lineage>
</organism>
<dbReference type="Gene3D" id="3.60.21.10">
    <property type="match status" value="1"/>
</dbReference>
<evidence type="ECO:0000313" key="1">
    <source>
        <dbReference type="EMBL" id="CAE2299049.1"/>
    </source>
</evidence>
<sequence>MEEAFSFGVFADIQYAMKEDKPPKYYKSSLSFFENCVRDLNGPKGENLSFTIQLGDLIDGNETVELTEKDLTTIMDPLSRLPRENRPHYDVLGNHCLRYPRTKLCKILNFPNGRSYFSFQVKNWNFIILDHQYHSSEIADEEDKTYQKRKEKGQEILEKLKLTEVPNAVTWNGALGEEQLSWFKNEVETSEKDGKSVGIFSHIPLLREAGSNRHVAWDHAEVLEVLDASNCVEFYMAGHYHEGGYHYRNNVHHITMEGMLQNDPQNETSYSIISVNDNKLTIEGIGNCTSRDLELRKK</sequence>
<dbReference type="PANTHER" id="PTHR16509">
    <property type="match status" value="1"/>
</dbReference>
<dbReference type="GO" id="GO:0047631">
    <property type="term" value="F:ADP-ribose diphosphatase activity"/>
    <property type="evidence" value="ECO:0007669"/>
    <property type="project" value="TreeGrafter"/>
</dbReference>
<reference evidence="1" key="1">
    <citation type="submission" date="2021-01" db="EMBL/GenBank/DDBJ databases">
        <authorList>
            <person name="Corre E."/>
            <person name="Pelletier E."/>
            <person name="Niang G."/>
            <person name="Scheremetjew M."/>
            <person name="Finn R."/>
            <person name="Kale V."/>
            <person name="Holt S."/>
            <person name="Cochrane G."/>
            <person name="Meng A."/>
            <person name="Brown T."/>
            <person name="Cohen L."/>
        </authorList>
    </citation>
    <scope>NUCLEOTIDE SEQUENCE</scope>
    <source>
        <strain evidence="1">SoJaBio B1-5/56/2</strain>
    </source>
</reference>
<dbReference type="EMBL" id="HBKR01012643">
    <property type="protein sequence ID" value="CAE2299049.1"/>
    <property type="molecule type" value="Transcribed_RNA"/>
</dbReference>
<dbReference type="GO" id="GO:0030145">
    <property type="term" value="F:manganese ion binding"/>
    <property type="evidence" value="ECO:0007669"/>
    <property type="project" value="TreeGrafter"/>
</dbReference>
<proteinExistence type="predicted"/>